<dbReference type="AlphaFoldDB" id="A0ABD4Z4X0"/>
<keyword evidence="3" id="KW-1185">Reference proteome</keyword>
<keyword evidence="1" id="KW-1133">Transmembrane helix</keyword>
<dbReference type="RefSeq" id="WP_285273316.1">
    <property type="nucleotide sequence ID" value="NZ_JASNVW010000001.1"/>
</dbReference>
<feature type="transmembrane region" description="Helical" evidence="1">
    <location>
        <begin position="7"/>
        <end position="28"/>
    </location>
</feature>
<evidence type="ECO:0000313" key="3">
    <source>
        <dbReference type="Proteomes" id="UP001529235"/>
    </source>
</evidence>
<proteinExistence type="predicted"/>
<reference evidence="2 3" key="1">
    <citation type="submission" date="2023-05" db="EMBL/GenBank/DDBJ databases">
        <title>A new hyperthermophilic archaea 'Ignisphaera cupida' sp. nov. and description of the family 'Ignisphaeraceae' fam. nov.</title>
        <authorList>
            <person name="Podosokorskaya O.A."/>
            <person name="Elcheninov A.G."/>
            <person name="Klukina A."/>
            <person name="Merkel A.Y."/>
        </authorList>
    </citation>
    <scope>NUCLEOTIDE SEQUENCE [LARGE SCALE GENOMIC DNA]</scope>
    <source>
        <strain evidence="2 3">4213-co</strain>
    </source>
</reference>
<accession>A0ABD4Z4X0</accession>
<protein>
    <submittedName>
        <fullName evidence="2">Uncharacterized protein</fullName>
    </submittedName>
</protein>
<evidence type="ECO:0000256" key="1">
    <source>
        <dbReference type="SAM" id="Phobius"/>
    </source>
</evidence>
<organism evidence="2 3">
    <name type="scientific">Ignisphaera cupida</name>
    <dbReference type="NCBI Taxonomy" id="3050454"/>
    <lineage>
        <taxon>Archaea</taxon>
        <taxon>Thermoproteota</taxon>
        <taxon>Thermoprotei</taxon>
        <taxon>Desulfurococcales</taxon>
        <taxon>Desulfurococcaceae</taxon>
        <taxon>Ignisphaera</taxon>
    </lineage>
</organism>
<evidence type="ECO:0000313" key="2">
    <source>
        <dbReference type="EMBL" id="MDK6028351.1"/>
    </source>
</evidence>
<keyword evidence="1" id="KW-0472">Membrane</keyword>
<name>A0ABD4Z4X0_9CREN</name>
<comment type="caution">
    <text evidence="2">The sequence shown here is derived from an EMBL/GenBank/DDBJ whole genome shotgun (WGS) entry which is preliminary data.</text>
</comment>
<gene>
    <name evidence="2" type="ORF">QPL79_03110</name>
</gene>
<dbReference type="EMBL" id="JASNVW010000001">
    <property type="protein sequence ID" value="MDK6028351.1"/>
    <property type="molecule type" value="Genomic_DNA"/>
</dbReference>
<sequence length="486" mass="55356">MVLSLPIKRFAVIAIALLAIVYIIPSYLRQHSSAEFMSIVYKRFEDIVNEYANKLIRNLTICVSTANTSIVNELIGVEFKNVVVDSFKDFCNITIIDFEKLFEVSRNKTLVKTAFSREVKAVFISKNIVDPIEMLFNETTPPIAVIPIKRVGNKTVVGLSEKPYALYIETFRIGNKSSVLGVNYHVFTSKRSIKDIAMEIAKDMARKLVKAENVLMEIINEFPPKAKAQGVCPDGYFYSYNLIGRFEYKDDIDWRGEDVGYGETIIYFSYATNFYTNNYPKIRLWKVVVFQLENIYSPRYWYLPMLIDFLGLKQWKPEPNVIEVNAYTNLYPDQEITCSEPLGAQTGGQVYVGVEISAIPPGISFQAGTVILSGGIYHEAYARNDYYSSYYKSRVINVVGWHWGSYNADAKYGYMTSVAYVEGEPKDVTGIPGYHLYGILVGVKTKTVAWQHFTGYRAWVERVQSFVLRFTDVIQLSEKVSSGSYP</sequence>
<keyword evidence="1" id="KW-0812">Transmembrane</keyword>
<dbReference type="Proteomes" id="UP001529235">
    <property type="component" value="Unassembled WGS sequence"/>
</dbReference>